<gene>
    <name evidence="2" type="ORF">MVI01_17340</name>
</gene>
<dbReference type="InterPro" id="IPR011989">
    <property type="entry name" value="ARM-like"/>
</dbReference>
<proteinExistence type="predicted"/>
<organism evidence="2 3">
    <name type="scientific">Myxococcus virescens</name>
    <dbReference type="NCBI Taxonomy" id="83456"/>
    <lineage>
        <taxon>Bacteria</taxon>
        <taxon>Pseudomonadati</taxon>
        <taxon>Myxococcota</taxon>
        <taxon>Myxococcia</taxon>
        <taxon>Myxococcales</taxon>
        <taxon>Cystobacterineae</taxon>
        <taxon>Myxococcaceae</taxon>
        <taxon>Myxococcus</taxon>
    </lineage>
</organism>
<dbReference type="InterPro" id="IPR016024">
    <property type="entry name" value="ARM-type_fold"/>
</dbReference>
<protein>
    <recommendedName>
        <fullName evidence="4">HEAT repeat domain-containing protein</fullName>
    </recommendedName>
</protein>
<dbReference type="Proteomes" id="UP000321224">
    <property type="component" value="Unassembled WGS sequence"/>
</dbReference>
<dbReference type="Gene3D" id="1.25.10.10">
    <property type="entry name" value="Leucine-rich Repeat Variant"/>
    <property type="match status" value="1"/>
</dbReference>
<dbReference type="SUPFAM" id="SSF48371">
    <property type="entry name" value="ARM repeat"/>
    <property type="match status" value="1"/>
</dbReference>
<evidence type="ECO:0000313" key="3">
    <source>
        <dbReference type="Proteomes" id="UP000321224"/>
    </source>
</evidence>
<name>A0A511H8T2_9BACT</name>
<comment type="caution">
    <text evidence="2">The sequence shown here is derived from an EMBL/GenBank/DDBJ whole genome shotgun (WGS) entry which is preliminary data.</text>
</comment>
<dbReference type="EMBL" id="BJVY01000007">
    <property type="protein sequence ID" value="GEL69950.1"/>
    <property type="molecule type" value="Genomic_DNA"/>
</dbReference>
<accession>A0A511H8T2</accession>
<feature type="signal peptide" evidence="1">
    <location>
        <begin position="1"/>
        <end position="35"/>
    </location>
</feature>
<evidence type="ECO:0008006" key="4">
    <source>
        <dbReference type="Google" id="ProtNLM"/>
    </source>
</evidence>
<sequence>MPASPPYSQALRTRARGWARALWPVLMCGVPPAMAAKPPLQRLPRLTCHAGYLDFEQRHGLPTVRAAIQQALAQNAPAALTFLTERIPEVLGEDAQAALQVLDWADTAPTPEASVLLSGLREASAVRDARVAERLLTMAEQHASIDHRAQALQALETQARFDAPAQDRLMALARRSTAPQGVCLLAVRTLGRVMKNDFQAGGSEEPYLTRLLTLARESEDRHVRALAVELAASLSMRLDARAVEQLAWVLENDADANVRELAALALSDGRDTRAVLNHFSAAFPGEQRLCVRWALLRYTLRAGGAEALPQVRDYAKQDRRFVRDVADFQALYDAGHVDFDRLWLNKRVYHRCPEDAEALTP</sequence>
<feature type="chain" id="PRO_5021934497" description="HEAT repeat domain-containing protein" evidence="1">
    <location>
        <begin position="36"/>
        <end position="361"/>
    </location>
</feature>
<evidence type="ECO:0000313" key="2">
    <source>
        <dbReference type="EMBL" id="GEL69950.1"/>
    </source>
</evidence>
<dbReference type="AlphaFoldDB" id="A0A511H8T2"/>
<evidence type="ECO:0000256" key="1">
    <source>
        <dbReference type="SAM" id="SignalP"/>
    </source>
</evidence>
<reference evidence="2 3" key="1">
    <citation type="submission" date="2019-07" db="EMBL/GenBank/DDBJ databases">
        <title>Whole genome shotgun sequence of Myxococcus virescens NBRC 100334.</title>
        <authorList>
            <person name="Hosoyama A."/>
            <person name="Uohara A."/>
            <person name="Ohji S."/>
            <person name="Ichikawa N."/>
        </authorList>
    </citation>
    <scope>NUCLEOTIDE SEQUENCE [LARGE SCALE GENOMIC DNA]</scope>
    <source>
        <strain evidence="2 3">NBRC 100334</strain>
    </source>
</reference>
<keyword evidence="1" id="KW-0732">Signal</keyword>